<sequence>MFLDKSQLSIIFSLKTAESKALYSVLSRSSLFKDMLPIPTETDTNPDQLRLLQQTDLSSIKSVSDFPLIVRVLLCEKALHGGQVNLALEWIPKPAPGDLTGPSDKLSIYSTSAMIQALCIWCSREPPSSPTSLLGWEWESYRHIDLSQFVADLDKASPLGSSPIIGLDFWNAISSSVDLAYKSESWTQLQQTLRIVANAIIQHNHSPQRISNLSPMLSSIMDHVLSMIEWFKTHHQNDVVQADLIRRHPIHLSYGLRYSSCHDLIAQDEWLYWLWFIPIPDLDLNLIYIIFQWTIWTLFYSRSWQTLVDMCDRFDSNTQYYFTVHHMHYTIFAQTQLYNQAKALHGQAMLELQQADASIEQHRQESAKRRALKRSRLGKKEEDDKLSVLVESHERIRMELQNVCDNAKKRLNGDETRLKRFKNKLDEVERDRSLCLKRLDHVRHQFFTAMEQFRDSNLKDNNPDNHHNEMELVIGQYEKVVELARSKQESIILSRSLLDLGNILSYLRRFESARRTWGLVLESLSITARMHPNDCRAILSRIGFWNCIYGSISHYRISISGTDMSIKSRSAEICCVLALCLISISSINAHQLIDLVLTSQSPNPIFPGLDLVHTPDRLHMSDYIKTFTFAVHQVLYDNNPLYALAPLTVLLDACRCNYTLTATALVLKAQVCLALGELSEAIDIIIRLIRTPIASSDVYWRIGSTSSSSSLSYPIWNNEAILTDNASCIQAVESLDIPENALDIIKTAYMGLLSWIGNQGPVSYKQTDKIKSLAEKMPNNIESRLILARWYYDLGLYQDCNANCLQTLSQNPSPPMWFKCRSLQADALIGLGKYQHATTVLQSIIDTSPRFNEKRVRNRSKMLLEELSSWEKDLDHAIQNIESIVAEDDMFEQNDALLLLSSMLLSHDSPSDRTRALSHLQTALCALEDKADMLRLSSRINRYSPVIRCLVQVHVYIAEVHRRMGDLSSARLSASMATRYRTLLPSPDSFLDWQVLSLQVELSSVPAVGIAVEAINIVIDTDHNPRRLVPSLIALSRQFSSPSSVCRILMMAGTVSDSEVVLYQEMFEMGDIVTPVDKLDPALLRYIRESAIEFNIESRRQCREIDDSMLESVRKEIQKPTTLDVVQTLLVLRNQECTAYRENRTRSRYMQILHSFLREYLPTYRTRCCIPKIDDTLLKSFSESLEASAICFCWIRSSVSVGRIDLTIACCDIVKRITCNQYDVGQVYDLAGSTNLELAKEGNSECDVDKAFESILLSIRTALNICVNAAVSEQSPLPKTAKSALSIQKLFNIDGVRYVDDADLADAFRAIIQ</sequence>
<protein>
    <submittedName>
        <fullName evidence="2">Uncharacterized protein</fullName>
    </submittedName>
</protein>
<name>A0A0H5QPT2_9EUKA</name>
<dbReference type="EMBL" id="HACM01003180">
    <property type="protein sequence ID" value="CRZ03622.1"/>
    <property type="molecule type" value="Transcribed_RNA"/>
</dbReference>
<evidence type="ECO:0000256" key="1">
    <source>
        <dbReference type="SAM" id="Coils"/>
    </source>
</evidence>
<dbReference type="InterPro" id="IPR011990">
    <property type="entry name" value="TPR-like_helical_dom_sf"/>
</dbReference>
<keyword evidence="1" id="KW-0175">Coiled coil</keyword>
<dbReference type="Gene3D" id="1.25.40.10">
    <property type="entry name" value="Tetratricopeptide repeat domain"/>
    <property type="match status" value="1"/>
</dbReference>
<feature type="coiled-coil region" evidence="1">
    <location>
        <begin position="390"/>
        <end position="438"/>
    </location>
</feature>
<reference evidence="2" key="1">
    <citation type="submission" date="2015-04" db="EMBL/GenBank/DDBJ databases">
        <title>The genome sequence of the plant pathogenic Rhizarian Plasmodiophora brassicae reveals insights in its biotrophic life cycle and the origin of chitin synthesis.</title>
        <authorList>
            <person name="Schwelm A."/>
            <person name="Fogelqvist J."/>
            <person name="Knaust A."/>
            <person name="Julke S."/>
            <person name="Lilja T."/>
            <person name="Dhandapani V."/>
            <person name="Bonilla-Rosso G."/>
            <person name="Karlsson M."/>
            <person name="Shevchenko A."/>
            <person name="Choi S.R."/>
            <person name="Kim H.G."/>
            <person name="Park J.Y."/>
            <person name="Lim Y.P."/>
            <person name="Ludwig-Muller J."/>
            <person name="Dixelius C."/>
        </authorList>
    </citation>
    <scope>NUCLEOTIDE SEQUENCE</scope>
    <source>
        <tissue evidence="2">Potato root galls</tissue>
    </source>
</reference>
<proteinExistence type="predicted"/>
<accession>A0A0H5QPT2</accession>
<organism evidence="2">
    <name type="scientific">Spongospora subterranea</name>
    <dbReference type="NCBI Taxonomy" id="70186"/>
    <lineage>
        <taxon>Eukaryota</taxon>
        <taxon>Sar</taxon>
        <taxon>Rhizaria</taxon>
        <taxon>Endomyxa</taxon>
        <taxon>Phytomyxea</taxon>
        <taxon>Plasmodiophorida</taxon>
        <taxon>Plasmodiophoridae</taxon>
        <taxon>Spongospora</taxon>
    </lineage>
</organism>
<dbReference type="SUPFAM" id="SSF48452">
    <property type="entry name" value="TPR-like"/>
    <property type="match status" value="1"/>
</dbReference>
<evidence type="ECO:0000313" key="2">
    <source>
        <dbReference type="EMBL" id="CRZ03622.1"/>
    </source>
</evidence>